<evidence type="ECO:0000313" key="1">
    <source>
        <dbReference type="EMBL" id="KAK2143811.1"/>
    </source>
</evidence>
<organism evidence="1 2">
    <name type="scientific">Paralvinella palmiformis</name>
    <dbReference type="NCBI Taxonomy" id="53620"/>
    <lineage>
        <taxon>Eukaryota</taxon>
        <taxon>Metazoa</taxon>
        <taxon>Spiralia</taxon>
        <taxon>Lophotrochozoa</taxon>
        <taxon>Annelida</taxon>
        <taxon>Polychaeta</taxon>
        <taxon>Sedentaria</taxon>
        <taxon>Canalipalpata</taxon>
        <taxon>Terebellida</taxon>
        <taxon>Terebelliformia</taxon>
        <taxon>Alvinellidae</taxon>
        <taxon>Paralvinella</taxon>
    </lineage>
</organism>
<gene>
    <name evidence="1" type="ORF">LSH36_811g01024</name>
</gene>
<sequence length="192" mass="20732">MPKTDGPSLTTQSTQLSATTLTVQTSYSANIASSTVQTIDQSVGSPVTNSDLETMLFQAGGPSTITNTVTTHACNSASDDPASMSNTILSLSPIPTLSWRRPRTRKTVSNHLNIFSFQAPFEKATGSQGKEYRERPVMMQIPKAMARCIEEKLAHSGPSGGYQSAYGRGHATDIFSLEKCTVTLLRLFIRDP</sequence>
<dbReference type="EMBL" id="JAODUP010000811">
    <property type="protein sequence ID" value="KAK2143811.1"/>
    <property type="molecule type" value="Genomic_DNA"/>
</dbReference>
<accession>A0AAD9J046</accession>
<evidence type="ECO:0000313" key="2">
    <source>
        <dbReference type="Proteomes" id="UP001208570"/>
    </source>
</evidence>
<protein>
    <submittedName>
        <fullName evidence="1">Uncharacterized protein</fullName>
    </submittedName>
</protein>
<comment type="caution">
    <text evidence="1">The sequence shown here is derived from an EMBL/GenBank/DDBJ whole genome shotgun (WGS) entry which is preliminary data.</text>
</comment>
<keyword evidence="2" id="KW-1185">Reference proteome</keyword>
<dbReference type="AlphaFoldDB" id="A0AAD9J046"/>
<name>A0AAD9J046_9ANNE</name>
<proteinExistence type="predicted"/>
<reference evidence="1" key="1">
    <citation type="journal article" date="2023" name="Mol. Biol. Evol.">
        <title>Third-Generation Sequencing Reveals the Adaptive Role of the Epigenome in Three Deep-Sea Polychaetes.</title>
        <authorList>
            <person name="Perez M."/>
            <person name="Aroh O."/>
            <person name="Sun Y."/>
            <person name="Lan Y."/>
            <person name="Juniper S.K."/>
            <person name="Young C.R."/>
            <person name="Angers B."/>
            <person name="Qian P.Y."/>
        </authorList>
    </citation>
    <scope>NUCLEOTIDE SEQUENCE</scope>
    <source>
        <strain evidence="1">P08H-3</strain>
    </source>
</reference>
<dbReference type="Proteomes" id="UP001208570">
    <property type="component" value="Unassembled WGS sequence"/>
</dbReference>